<evidence type="ECO:0000313" key="2">
    <source>
        <dbReference type="EMBL" id="KAH6835283.1"/>
    </source>
</evidence>
<feature type="domain" description="DOG1" evidence="1">
    <location>
        <begin position="6"/>
        <end position="255"/>
    </location>
</feature>
<dbReference type="PROSITE" id="PS51806">
    <property type="entry name" value="DOG1"/>
    <property type="match status" value="1"/>
</dbReference>
<organism evidence="2 3">
    <name type="scientific">Perilla frutescens var. hirtella</name>
    <name type="common">Perilla citriodora</name>
    <name type="synonym">Perilla setoyensis</name>
    <dbReference type="NCBI Taxonomy" id="608512"/>
    <lineage>
        <taxon>Eukaryota</taxon>
        <taxon>Viridiplantae</taxon>
        <taxon>Streptophyta</taxon>
        <taxon>Embryophyta</taxon>
        <taxon>Tracheophyta</taxon>
        <taxon>Spermatophyta</taxon>
        <taxon>Magnoliopsida</taxon>
        <taxon>eudicotyledons</taxon>
        <taxon>Gunneridae</taxon>
        <taxon>Pentapetalae</taxon>
        <taxon>asterids</taxon>
        <taxon>lamiids</taxon>
        <taxon>Lamiales</taxon>
        <taxon>Lamiaceae</taxon>
        <taxon>Nepetoideae</taxon>
        <taxon>Elsholtzieae</taxon>
        <taxon>Perilla</taxon>
    </lineage>
</organism>
<sequence>MGNETQDNFEEFYREWRDEQKQQLDNLVFASNNSQPPQTDSSSLSVLVAGVVAHYERYYKTKSKCAKADVLLLLSPPWTTSLEDAFIWVGGWRPTTAFHLLYSKSGLQFVAKFEAVESGAAASPIDLGDLSSEQVHLIDTLQRRTIVEERKISEKLAKQQERVADAEMVELSHDVNELSRVEGDDTSFVTGRIKSTLKLKEEGFHKILQSADDLRLGTIKAVVDILTPMQAVHFLIAAAELQLSLRDWGREKEEREASSQAVA</sequence>
<dbReference type="GO" id="GO:0043565">
    <property type="term" value="F:sequence-specific DNA binding"/>
    <property type="evidence" value="ECO:0007669"/>
    <property type="project" value="InterPro"/>
</dbReference>
<evidence type="ECO:0000259" key="1">
    <source>
        <dbReference type="PROSITE" id="PS51806"/>
    </source>
</evidence>
<accession>A0AAD4PCW6</accession>
<dbReference type="PANTHER" id="PTHR46354:SF4">
    <property type="entry name" value="PROTEIN DOG1-LIKE 3"/>
    <property type="match status" value="1"/>
</dbReference>
<keyword evidence="3" id="KW-1185">Reference proteome</keyword>
<name>A0AAD4PCW6_PERFH</name>
<dbReference type="AlphaFoldDB" id="A0AAD4PCW6"/>
<comment type="caution">
    <text evidence="2">The sequence shown here is derived from an EMBL/GenBank/DDBJ whole genome shotgun (WGS) entry which is preliminary data.</text>
</comment>
<dbReference type="Proteomes" id="UP001190926">
    <property type="component" value="Unassembled WGS sequence"/>
</dbReference>
<dbReference type="PANTHER" id="PTHR46354">
    <property type="entry name" value="DOG1 DOMAIN-CONTAINING PROTEIN"/>
    <property type="match status" value="1"/>
</dbReference>
<dbReference type="EMBL" id="SDAM02000037">
    <property type="protein sequence ID" value="KAH6835283.1"/>
    <property type="molecule type" value="Genomic_DNA"/>
</dbReference>
<dbReference type="InterPro" id="IPR025422">
    <property type="entry name" value="TGA_domain"/>
</dbReference>
<dbReference type="InterPro" id="IPR051886">
    <property type="entry name" value="Seed_Dev/Stress_Resp_Reg"/>
</dbReference>
<evidence type="ECO:0000313" key="3">
    <source>
        <dbReference type="Proteomes" id="UP001190926"/>
    </source>
</evidence>
<dbReference type="GO" id="GO:0006351">
    <property type="term" value="P:DNA-templated transcription"/>
    <property type="evidence" value="ECO:0007669"/>
    <property type="project" value="InterPro"/>
</dbReference>
<dbReference type="Pfam" id="PF14144">
    <property type="entry name" value="DOG1"/>
    <property type="match status" value="1"/>
</dbReference>
<reference evidence="2 3" key="1">
    <citation type="journal article" date="2021" name="Nat. Commun.">
        <title>Incipient diploidization of the medicinal plant Perilla within 10,000 years.</title>
        <authorList>
            <person name="Zhang Y."/>
            <person name="Shen Q."/>
            <person name="Leng L."/>
            <person name="Zhang D."/>
            <person name="Chen S."/>
            <person name="Shi Y."/>
            <person name="Ning Z."/>
            <person name="Chen S."/>
        </authorList>
    </citation>
    <scope>NUCLEOTIDE SEQUENCE [LARGE SCALE GENOMIC DNA]</scope>
    <source>
        <strain evidence="3">cv. PC099</strain>
    </source>
</reference>
<proteinExistence type="predicted"/>
<protein>
    <recommendedName>
        <fullName evidence="1">DOG1 domain-containing protein</fullName>
    </recommendedName>
</protein>
<gene>
    <name evidence="2" type="ORF">C2S53_014626</name>
</gene>